<reference evidence="1 2" key="1">
    <citation type="journal article" date="2022" name="bioRxiv">
        <title>Genomics of Preaxostyla Flagellates Illuminates Evolutionary Transitions and the Path Towards Mitochondrial Loss.</title>
        <authorList>
            <person name="Novak L.V.F."/>
            <person name="Treitli S.C."/>
            <person name="Pyrih J."/>
            <person name="Halakuc P."/>
            <person name="Pipaliya S.V."/>
            <person name="Vacek V."/>
            <person name="Brzon O."/>
            <person name="Soukal P."/>
            <person name="Eme L."/>
            <person name="Dacks J.B."/>
            <person name="Karnkowska A."/>
            <person name="Elias M."/>
            <person name="Hampl V."/>
        </authorList>
    </citation>
    <scope>NUCLEOTIDE SEQUENCE [LARGE SCALE GENOMIC DNA]</scope>
    <source>
        <strain evidence="1">NAU3</strain>
        <tissue evidence="1">Gut</tissue>
    </source>
</reference>
<sequence length="152" mass="16970">MNVRQTSSILSLILSSYQPQTLFHINLSRRSQKHLRLRQPRLGLDHLDGYEKAWLNCVIVPSETTSIQPLLEHLPPDSPSSSFCVSIADSPLQALILGDIVSVNVKKGTVVYQLPVDDAAILLHPSCCIVDLKIYIPYVEARQLENRAPPHP</sequence>
<name>A0ABQ9YGE7_9EUKA</name>
<accession>A0ABQ9YGE7</accession>
<dbReference type="EMBL" id="JARBJD010000009">
    <property type="protein sequence ID" value="KAK2962768.1"/>
    <property type="molecule type" value="Genomic_DNA"/>
</dbReference>
<comment type="caution">
    <text evidence="1">The sequence shown here is derived from an EMBL/GenBank/DDBJ whole genome shotgun (WGS) entry which is preliminary data.</text>
</comment>
<protein>
    <submittedName>
        <fullName evidence="1">Uncharacterized protein</fullName>
    </submittedName>
</protein>
<gene>
    <name evidence="1" type="ORF">BLNAU_2201</name>
</gene>
<keyword evidence="2" id="KW-1185">Reference proteome</keyword>
<organism evidence="1 2">
    <name type="scientific">Blattamonas nauphoetae</name>
    <dbReference type="NCBI Taxonomy" id="2049346"/>
    <lineage>
        <taxon>Eukaryota</taxon>
        <taxon>Metamonada</taxon>
        <taxon>Preaxostyla</taxon>
        <taxon>Oxymonadida</taxon>
        <taxon>Blattamonas</taxon>
    </lineage>
</organism>
<dbReference type="Proteomes" id="UP001281761">
    <property type="component" value="Unassembled WGS sequence"/>
</dbReference>
<evidence type="ECO:0000313" key="2">
    <source>
        <dbReference type="Proteomes" id="UP001281761"/>
    </source>
</evidence>
<evidence type="ECO:0000313" key="1">
    <source>
        <dbReference type="EMBL" id="KAK2962768.1"/>
    </source>
</evidence>
<proteinExistence type="predicted"/>